<evidence type="ECO:0000313" key="4">
    <source>
        <dbReference type="Proteomes" id="UP000015105"/>
    </source>
</evidence>
<dbReference type="CDD" id="cd05467">
    <property type="entry name" value="CBM20"/>
    <property type="match status" value="2"/>
</dbReference>
<reference evidence="4" key="2">
    <citation type="journal article" date="2017" name="Nat. Plants">
        <title>The Aegilops tauschii genome reveals multiple impacts of transposons.</title>
        <authorList>
            <person name="Zhao G."/>
            <person name="Zou C."/>
            <person name="Li K."/>
            <person name="Wang K."/>
            <person name="Li T."/>
            <person name="Gao L."/>
            <person name="Zhang X."/>
            <person name="Wang H."/>
            <person name="Yang Z."/>
            <person name="Liu X."/>
            <person name="Jiang W."/>
            <person name="Mao L."/>
            <person name="Kong X."/>
            <person name="Jiao Y."/>
            <person name="Jia J."/>
        </authorList>
    </citation>
    <scope>NUCLEOTIDE SEQUENCE [LARGE SCALE GENOMIC DNA]</scope>
    <source>
        <strain evidence="4">cv. AL8/78</strain>
    </source>
</reference>
<feature type="region of interest" description="Disordered" evidence="1">
    <location>
        <begin position="1"/>
        <end position="86"/>
    </location>
</feature>
<dbReference type="Proteomes" id="UP000015105">
    <property type="component" value="Chromosome 1D"/>
</dbReference>
<feature type="domain" description="CBM20" evidence="2">
    <location>
        <begin position="435"/>
        <end position="537"/>
    </location>
</feature>
<dbReference type="Gramene" id="AET1Gv20668000.2">
    <property type="protein sequence ID" value="AET1Gv20668000.2"/>
    <property type="gene ID" value="AET1Gv20668000"/>
</dbReference>
<dbReference type="AlphaFoldDB" id="A0A452Z850"/>
<dbReference type="PANTHER" id="PTHR15048">
    <property type="entry name" value="STARCH-BINDING DOMAIN-CONTAINING PROTEIN 1"/>
    <property type="match status" value="1"/>
</dbReference>
<keyword evidence="4" id="KW-1185">Reference proteome</keyword>
<feature type="domain" description="CBM20" evidence="2">
    <location>
        <begin position="200"/>
        <end position="302"/>
    </location>
</feature>
<reference evidence="3" key="3">
    <citation type="journal article" date="2017" name="Nature">
        <title>Genome sequence of the progenitor of the wheat D genome Aegilops tauschii.</title>
        <authorList>
            <person name="Luo M.C."/>
            <person name="Gu Y.Q."/>
            <person name="Puiu D."/>
            <person name="Wang H."/>
            <person name="Twardziok S.O."/>
            <person name="Deal K.R."/>
            <person name="Huo N."/>
            <person name="Zhu T."/>
            <person name="Wang L."/>
            <person name="Wang Y."/>
            <person name="McGuire P.E."/>
            <person name="Liu S."/>
            <person name="Long H."/>
            <person name="Ramasamy R.K."/>
            <person name="Rodriguez J.C."/>
            <person name="Van S.L."/>
            <person name="Yuan L."/>
            <person name="Wang Z."/>
            <person name="Xia Z."/>
            <person name="Xiao L."/>
            <person name="Anderson O.D."/>
            <person name="Ouyang S."/>
            <person name="Liang Y."/>
            <person name="Zimin A.V."/>
            <person name="Pertea G."/>
            <person name="Qi P."/>
            <person name="Bennetzen J.L."/>
            <person name="Dai X."/>
            <person name="Dawson M.W."/>
            <person name="Muller H.G."/>
            <person name="Kugler K."/>
            <person name="Rivarola-Duarte L."/>
            <person name="Spannagl M."/>
            <person name="Mayer K.F.X."/>
            <person name="Lu F.H."/>
            <person name="Bevan M.W."/>
            <person name="Leroy P."/>
            <person name="Li P."/>
            <person name="You F.M."/>
            <person name="Sun Q."/>
            <person name="Liu Z."/>
            <person name="Lyons E."/>
            <person name="Wicker T."/>
            <person name="Salzberg S.L."/>
            <person name="Devos K.M."/>
            <person name="Dvorak J."/>
        </authorList>
    </citation>
    <scope>NUCLEOTIDE SEQUENCE [LARGE SCALE GENOMIC DNA]</scope>
    <source>
        <strain evidence="3">cv. AL8/78</strain>
    </source>
</reference>
<evidence type="ECO:0000256" key="1">
    <source>
        <dbReference type="SAM" id="MobiDB-lite"/>
    </source>
</evidence>
<dbReference type="InterPro" id="IPR002044">
    <property type="entry name" value="CBM20"/>
</dbReference>
<dbReference type="SUPFAM" id="SSF49452">
    <property type="entry name" value="Starch-binding domain-like"/>
    <property type="match status" value="2"/>
</dbReference>
<dbReference type="SMART" id="SM01065">
    <property type="entry name" value="CBM_2"/>
    <property type="match status" value="2"/>
</dbReference>
<protein>
    <recommendedName>
        <fullName evidence="2">CBM20 domain-containing protein</fullName>
    </recommendedName>
</protein>
<name>A0A452Z850_AEGTS</name>
<dbReference type="GO" id="GO:2001070">
    <property type="term" value="F:starch binding"/>
    <property type="evidence" value="ECO:0007669"/>
    <property type="project" value="InterPro"/>
</dbReference>
<feature type="compositionally biased region" description="Acidic residues" evidence="1">
    <location>
        <begin position="647"/>
        <end position="658"/>
    </location>
</feature>
<dbReference type="EnsemblPlants" id="AET1Gv20668000.2">
    <property type="protein sequence ID" value="AET1Gv20668000.2"/>
    <property type="gene ID" value="AET1Gv20668000"/>
</dbReference>
<reference evidence="3" key="4">
    <citation type="submission" date="2019-03" db="UniProtKB">
        <authorList>
            <consortium name="EnsemblPlants"/>
        </authorList>
    </citation>
    <scope>IDENTIFICATION</scope>
</reference>
<dbReference type="InterPro" id="IPR013784">
    <property type="entry name" value="Carb-bd-like_fold"/>
</dbReference>
<dbReference type="Gene3D" id="2.60.40.10">
    <property type="entry name" value="Immunoglobulins"/>
    <property type="match status" value="2"/>
</dbReference>
<dbReference type="GO" id="GO:0016020">
    <property type="term" value="C:membrane"/>
    <property type="evidence" value="ECO:0007669"/>
    <property type="project" value="TreeGrafter"/>
</dbReference>
<dbReference type="PANTHER" id="PTHR15048:SF0">
    <property type="entry name" value="STARCH-BINDING DOMAIN-CONTAINING PROTEIN 1"/>
    <property type="match status" value="1"/>
</dbReference>
<dbReference type="PROSITE" id="PS51166">
    <property type="entry name" value="CBM20"/>
    <property type="match status" value="2"/>
</dbReference>
<dbReference type="STRING" id="200361.A0A452Z850"/>
<dbReference type="Pfam" id="PF00686">
    <property type="entry name" value="CBM_20"/>
    <property type="match status" value="2"/>
</dbReference>
<sequence length="697" mass="75345">ARRLERGSLPNTETGAPDPTGRARPPTARAHLSVRSLPPSSPPRTPPSCPPPPAEAAKTPGRLLPIRAPHADTPGSPREPTPRTPVRHCCTHARRVLSGLWPEVQAGMRSPSLQPAAAAAPVPRAGALGRVRVAHAARGPPRLAGTAGRLRVLVAALPSAAPLHHQLLPAQEGAAALSPEADEVHGDMASAEISSPPPPAVPGSTMRVRFVLQERCNFGQSFQMVGDDPALGLWEPASAIALDWSEGHNWTVEKDLPANRLIEFKFLLRDSLGKFHWQNGPNRTLQTGETTKTLVVYEDWGNAKNQKVAEEEDVLVQMMETVVNDDHGRNGFVSAHELQVCDNQEIKEPDAPMPIPWGGAFGRVRVTYGGQGLWRIGSDGLAGTAGRLRVLVTALPKPLEQLVPTQEGVIALAPEADEVQGGVASAEISSPPAPTVPGSTVRVRFVLKEQCTFGQSFHLVGDVPALGLWEPTDAVAMDWLEGHDWTVEKDLPANRLLEFKFLLQDSLGKFHWQNGPNRSLQTGETTKTLVVYEDWGNAKNQKVAEEGHAPVQMVETVVNDDHGRNGVVSAHELQVCDNQEIKEDESTIGDDENSVAAAIASVGEETMKACEADQPELLMDEQKIQDELRYEIDTAPQNGRATTYADGDSEYDETTDDDSILPKNGALVKHGLAGAFERELLWGWKALQQLVGFKTDT</sequence>
<accession>A0A452Z850</accession>
<reference evidence="3" key="5">
    <citation type="journal article" date="2021" name="G3 (Bethesda)">
        <title>Aegilops tauschii genome assembly Aet v5.0 features greater sequence contiguity and improved annotation.</title>
        <authorList>
            <person name="Wang L."/>
            <person name="Zhu T."/>
            <person name="Rodriguez J.C."/>
            <person name="Deal K.R."/>
            <person name="Dubcovsky J."/>
            <person name="McGuire P.E."/>
            <person name="Lux T."/>
            <person name="Spannagl M."/>
            <person name="Mayer K.F.X."/>
            <person name="Baldrich P."/>
            <person name="Meyers B.C."/>
            <person name="Huo N."/>
            <person name="Gu Y.Q."/>
            <person name="Zhou H."/>
            <person name="Devos K.M."/>
            <person name="Bennetzen J.L."/>
            <person name="Unver T."/>
            <person name="Budak H."/>
            <person name="Gulick P.J."/>
            <person name="Galiba G."/>
            <person name="Kalapos B."/>
            <person name="Nelson D.R."/>
            <person name="Li P."/>
            <person name="You F.M."/>
            <person name="Luo M.C."/>
            <person name="Dvorak J."/>
        </authorList>
    </citation>
    <scope>NUCLEOTIDE SEQUENCE [LARGE SCALE GENOMIC DNA]</scope>
    <source>
        <strain evidence="3">cv. AL8/78</strain>
    </source>
</reference>
<feature type="compositionally biased region" description="Pro residues" evidence="1">
    <location>
        <begin position="39"/>
        <end position="54"/>
    </location>
</feature>
<organism evidence="3 4">
    <name type="scientific">Aegilops tauschii subsp. strangulata</name>
    <name type="common">Goatgrass</name>
    <dbReference type="NCBI Taxonomy" id="200361"/>
    <lineage>
        <taxon>Eukaryota</taxon>
        <taxon>Viridiplantae</taxon>
        <taxon>Streptophyta</taxon>
        <taxon>Embryophyta</taxon>
        <taxon>Tracheophyta</taxon>
        <taxon>Spermatophyta</taxon>
        <taxon>Magnoliopsida</taxon>
        <taxon>Liliopsida</taxon>
        <taxon>Poales</taxon>
        <taxon>Poaceae</taxon>
        <taxon>BOP clade</taxon>
        <taxon>Pooideae</taxon>
        <taxon>Triticodae</taxon>
        <taxon>Triticeae</taxon>
        <taxon>Triticinae</taxon>
        <taxon>Aegilops</taxon>
    </lineage>
</organism>
<dbReference type="InterPro" id="IPR013783">
    <property type="entry name" value="Ig-like_fold"/>
</dbReference>
<feature type="region of interest" description="Disordered" evidence="1">
    <location>
        <begin position="636"/>
        <end position="658"/>
    </location>
</feature>
<dbReference type="FunFam" id="2.60.40.10:FF:000552">
    <property type="entry name" value="Related to glucoamylase"/>
    <property type="match status" value="2"/>
</dbReference>
<evidence type="ECO:0000259" key="2">
    <source>
        <dbReference type="PROSITE" id="PS51166"/>
    </source>
</evidence>
<reference evidence="4" key="1">
    <citation type="journal article" date="2014" name="Science">
        <title>Ancient hybridizations among the ancestral genomes of bread wheat.</title>
        <authorList>
            <consortium name="International Wheat Genome Sequencing Consortium,"/>
            <person name="Marcussen T."/>
            <person name="Sandve S.R."/>
            <person name="Heier L."/>
            <person name="Spannagl M."/>
            <person name="Pfeifer M."/>
            <person name="Jakobsen K.S."/>
            <person name="Wulff B.B."/>
            <person name="Steuernagel B."/>
            <person name="Mayer K.F."/>
            <person name="Olsen O.A."/>
        </authorList>
    </citation>
    <scope>NUCLEOTIDE SEQUENCE [LARGE SCALE GENOMIC DNA]</scope>
    <source>
        <strain evidence="4">cv. AL8/78</strain>
    </source>
</reference>
<evidence type="ECO:0000313" key="3">
    <source>
        <dbReference type="EnsemblPlants" id="AET1Gv20668000.2"/>
    </source>
</evidence>
<proteinExistence type="predicted"/>